<gene>
    <name evidence="8" type="ORF">UTRI_10057</name>
</gene>
<accession>A0A5C3DWM9</accession>
<feature type="domain" description="FMN hydroxy acid dehydrogenase" evidence="7">
    <location>
        <begin position="121"/>
        <end position="506"/>
    </location>
</feature>
<dbReference type="PROSITE" id="PS00191">
    <property type="entry name" value="CYTOCHROME_B5_1"/>
    <property type="match status" value="1"/>
</dbReference>
<evidence type="ECO:0000256" key="1">
    <source>
        <dbReference type="ARBA" id="ARBA00001917"/>
    </source>
</evidence>
<sequence length="524" mass="57282">MTQLTVHEIQRHACLTDAWLVIEGSVYDVTSYLDSHPGGKALLLTYAGKDATQAFKTAHSTSVLSQLPQHAYKGRLALATNADGTLDDQEHKRLLSDSDTKLLESQQRLSEQVKLARRRLPRLKDITNLDDMENAALTVLPPLAAAFYAGGSDTEASLQANRLSFSRYYFNPRVLKRVDTVDTSVTLFDKRYPLPIMGSAVGNTHMAGPDCDWHLTKGLAQCRLPHMVSTFAATSILELQKRAKAENLDAVHFLQLYVQRNHSASAQLVTQAMQGGAHAVFVTVDVAQIGNREKDRKIRAEAQPAPNWPEEESRWIDDGDAAAAVLVNEDGLQETGVSARGSAATSTAGMDRDLNWDDIAWIKKAAVGKPVVLKGIQSLEDVLLAVEAGVDGIVLSNHGGRQLDFARPPMDLLYDLRHRHPQVFDKLDVLIDGGIRRGTDILKALCLGAKAVALGRPFVFAEAAYRHLGVVKTVRMLEEEILTGMRLLGAASIADLQPDMVERVDFYGPAIASHVASKHLAGRL</sequence>
<reference evidence="8 9" key="1">
    <citation type="submission" date="2018-03" db="EMBL/GenBank/DDBJ databases">
        <authorList>
            <person name="Guldener U."/>
        </authorList>
    </citation>
    <scope>NUCLEOTIDE SEQUENCE [LARGE SCALE GENOMIC DNA]</scope>
    <source>
        <strain evidence="8 9">NBRC100155</strain>
    </source>
</reference>
<dbReference type="InterPro" id="IPR013785">
    <property type="entry name" value="Aldolase_TIM"/>
</dbReference>
<organism evidence="8 9">
    <name type="scientific">Ustilago trichophora</name>
    <dbReference type="NCBI Taxonomy" id="86804"/>
    <lineage>
        <taxon>Eukaryota</taxon>
        <taxon>Fungi</taxon>
        <taxon>Dikarya</taxon>
        <taxon>Basidiomycota</taxon>
        <taxon>Ustilaginomycotina</taxon>
        <taxon>Ustilaginomycetes</taxon>
        <taxon>Ustilaginales</taxon>
        <taxon>Ustilaginaceae</taxon>
        <taxon>Ustilago</taxon>
    </lineage>
</organism>
<keyword evidence="4" id="KW-0560">Oxidoreductase</keyword>
<evidence type="ECO:0000313" key="9">
    <source>
        <dbReference type="Proteomes" id="UP000324022"/>
    </source>
</evidence>
<dbReference type="OrthoDB" id="25826at2759"/>
<feature type="domain" description="Cytochrome b5 heme-binding" evidence="6">
    <location>
        <begin position="1"/>
        <end position="77"/>
    </location>
</feature>
<evidence type="ECO:0000313" key="8">
    <source>
        <dbReference type="EMBL" id="SPO21651.1"/>
    </source>
</evidence>
<dbReference type="InterPro" id="IPR000262">
    <property type="entry name" value="FMN-dep_DH"/>
</dbReference>
<dbReference type="GO" id="GO:0006089">
    <property type="term" value="P:lactate metabolic process"/>
    <property type="evidence" value="ECO:0007669"/>
    <property type="project" value="TreeGrafter"/>
</dbReference>
<dbReference type="SUPFAM" id="SSF51395">
    <property type="entry name" value="FMN-linked oxidoreductases"/>
    <property type="match status" value="1"/>
</dbReference>
<dbReference type="Proteomes" id="UP000324022">
    <property type="component" value="Unassembled WGS sequence"/>
</dbReference>
<evidence type="ECO:0000256" key="5">
    <source>
        <dbReference type="ARBA" id="ARBA00023004"/>
    </source>
</evidence>
<dbReference type="PROSITE" id="PS00557">
    <property type="entry name" value="FMN_HYDROXY_ACID_DH_1"/>
    <property type="match status" value="1"/>
</dbReference>
<keyword evidence="9" id="KW-1185">Reference proteome</keyword>
<comment type="cofactor">
    <cofactor evidence="1">
        <name>FMN</name>
        <dbReference type="ChEBI" id="CHEBI:58210"/>
    </cofactor>
</comment>
<protein>
    <submittedName>
        <fullName evidence="8">Related to CYB2 - L-lactate dehydrogenase (Cytochrome b2)</fullName>
    </submittedName>
</protein>
<dbReference type="GO" id="GO:0004460">
    <property type="term" value="F:L-lactate dehydrogenase (cytochrome) activity"/>
    <property type="evidence" value="ECO:0007669"/>
    <property type="project" value="TreeGrafter"/>
</dbReference>
<dbReference type="InterPro" id="IPR036400">
    <property type="entry name" value="Cyt_B5-like_heme/steroid_sf"/>
</dbReference>
<evidence type="ECO:0000256" key="2">
    <source>
        <dbReference type="ARBA" id="ARBA00022617"/>
    </source>
</evidence>
<keyword evidence="5" id="KW-0408">Iron</keyword>
<dbReference type="SMART" id="SM01117">
    <property type="entry name" value="Cyt-b5"/>
    <property type="match status" value="1"/>
</dbReference>
<evidence type="ECO:0000256" key="4">
    <source>
        <dbReference type="ARBA" id="ARBA00023002"/>
    </source>
</evidence>
<dbReference type="InterPro" id="IPR008259">
    <property type="entry name" value="FMN_hydac_DH_AS"/>
</dbReference>
<proteinExistence type="predicted"/>
<dbReference type="PANTHER" id="PTHR10578:SF101">
    <property type="entry name" value="L-LACTATE DEHYDROGENASE (CYTOCHROME B2)"/>
    <property type="match status" value="1"/>
</dbReference>
<dbReference type="SUPFAM" id="SSF55856">
    <property type="entry name" value="Cytochrome b5-like heme/steroid binding domain"/>
    <property type="match status" value="1"/>
</dbReference>
<dbReference type="EMBL" id="OOIN01000003">
    <property type="protein sequence ID" value="SPO21651.1"/>
    <property type="molecule type" value="Genomic_DNA"/>
</dbReference>
<evidence type="ECO:0000259" key="6">
    <source>
        <dbReference type="PROSITE" id="PS50255"/>
    </source>
</evidence>
<dbReference type="Gene3D" id="3.10.120.10">
    <property type="entry name" value="Cytochrome b5-like heme/steroid binding domain"/>
    <property type="match status" value="1"/>
</dbReference>
<dbReference type="Pfam" id="PF01070">
    <property type="entry name" value="FMN_dh"/>
    <property type="match status" value="1"/>
</dbReference>
<dbReference type="GO" id="GO:0046872">
    <property type="term" value="F:metal ion binding"/>
    <property type="evidence" value="ECO:0007669"/>
    <property type="project" value="UniProtKB-KW"/>
</dbReference>
<dbReference type="PROSITE" id="PS50255">
    <property type="entry name" value="CYTOCHROME_B5_2"/>
    <property type="match status" value="1"/>
</dbReference>
<evidence type="ECO:0000256" key="3">
    <source>
        <dbReference type="ARBA" id="ARBA00022723"/>
    </source>
</evidence>
<dbReference type="InterPro" id="IPR037396">
    <property type="entry name" value="FMN_HAD"/>
</dbReference>
<evidence type="ECO:0000259" key="7">
    <source>
        <dbReference type="PROSITE" id="PS51349"/>
    </source>
</evidence>
<dbReference type="PROSITE" id="PS51349">
    <property type="entry name" value="FMN_HYDROXY_ACID_DH_2"/>
    <property type="match status" value="1"/>
</dbReference>
<dbReference type="AlphaFoldDB" id="A0A5C3DWM9"/>
<name>A0A5C3DWM9_9BASI</name>
<dbReference type="Gene3D" id="3.20.20.70">
    <property type="entry name" value="Aldolase class I"/>
    <property type="match status" value="1"/>
</dbReference>
<keyword evidence="2" id="KW-0349">Heme</keyword>
<dbReference type="Pfam" id="PF00173">
    <property type="entry name" value="Cyt-b5"/>
    <property type="match status" value="1"/>
</dbReference>
<keyword evidence="3" id="KW-0479">Metal-binding</keyword>
<dbReference type="InterPro" id="IPR018506">
    <property type="entry name" value="Cyt_B5_heme-BS"/>
</dbReference>
<dbReference type="GO" id="GO:0020037">
    <property type="term" value="F:heme binding"/>
    <property type="evidence" value="ECO:0007669"/>
    <property type="project" value="InterPro"/>
</dbReference>
<dbReference type="PANTHER" id="PTHR10578">
    <property type="entry name" value="S -2-HYDROXY-ACID OXIDASE-RELATED"/>
    <property type="match status" value="1"/>
</dbReference>
<dbReference type="InterPro" id="IPR001199">
    <property type="entry name" value="Cyt_B5-like_heme/steroid-bd"/>
</dbReference>